<dbReference type="InterPro" id="IPR004358">
    <property type="entry name" value="Sig_transdc_His_kin-like_C"/>
</dbReference>
<organism evidence="12 13">
    <name type="scientific">Candidatus Accumulibacter appositus</name>
    <dbReference type="NCBI Taxonomy" id="1454003"/>
    <lineage>
        <taxon>Bacteria</taxon>
        <taxon>Pseudomonadati</taxon>
        <taxon>Pseudomonadota</taxon>
        <taxon>Betaproteobacteria</taxon>
        <taxon>Candidatus Accumulibacter</taxon>
    </lineage>
</organism>
<evidence type="ECO:0000259" key="10">
    <source>
        <dbReference type="PROSITE" id="PS50109"/>
    </source>
</evidence>
<keyword evidence="7 9" id="KW-1133">Transmembrane helix</keyword>
<dbReference type="EC" id="2.7.13.3" evidence="3"/>
<accession>A0A011NK40</accession>
<dbReference type="InterPro" id="IPR036097">
    <property type="entry name" value="HisK_dim/P_sf"/>
</dbReference>
<dbReference type="InterPro" id="IPR003594">
    <property type="entry name" value="HATPase_dom"/>
</dbReference>
<dbReference type="PROSITE" id="PS50839">
    <property type="entry name" value="CHASE"/>
    <property type="match status" value="1"/>
</dbReference>
<evidence type="ECO:0000256" key="9">
    <source>
        <dbReference type="SAM" id="Phobius"/>
    </source>
</evidence>
<dbReference type="STRING" id="1454003.AW10_00106"/>
<evidence type="ECO:0000256" key="1">
    <source>
        <dbReference type="ARBA" id="ARBA00000085"/>
    </source>
</evidence>
<dbReference type="PATRIC" id="fig|1454003.3.peg.114"/>
<dbReference type="GO" id="GO:0030295">
    <property type="term" value="F:protein kinase activator activity"/>
    <property type="evidence" value="ECO:0007669"/>
    <property type="project" value="TreeGrafter"/>
</dbReference>
<evidence type="ECO:0000256" key="2">
    <source>
        <dbReference type="ARBA" id="ARBA00004370"/>
    </source>
</evidence>
<dbReference type="Gene3D" id="3.30.565.10">
    <property type="entry name" value="Histidine kinase-like ATPase, C-terminal domain"/>
    <property type="match status" value="1"/>
</dbReference>
<feature type="transmembrane region" description="Helical" evidence="9">
    <location>
        <begin position="29"/>
        <end position="50"/>
    </location>
</feature>
<name>A0A011NK40_9PROT</name>
<dbReference type="AlphaFoldDB" id="A0A011NK40"/>
<evidence type="ECO:0000256" key="5">
    <source>
        <dbReference type="ARBA" id="ARBA00022692"/>
    </source>
</evidence>
<evidence type="ECO:0000313" key="12">
    <source>
        <dbReference type="EMBL" id="EXI83143.1"/>
    </source>
</evidence>
<evidence type="ECO:0000256" key="7">
    <source>
        <dbReference type="ARBA" id="ARBA00022989"/>
    </source>
</evidence>
<dbReference type="InterPro" id="IPR042240">
    <property type="entry name" value="CHASE_sf"/>
</dbReference>
<proteinExistence type="predicted"/>
<evidence type="ECO:0000256" key="3">
    <source>
        <dbReference type="ARBA" id="ARBA00012438"/>
    </source>
</evidence>
<dbReference type="SUPFAM" id="SSF55874">
    <property type="entry name" value="ATPase domain of HSP90 chaperone/DNA topoisomerase II/histidine kinase"/>
    <property type="match status" value="1"/>
</dbReference>
<dbReference type="GO" id="GO:0000155">
    <property type="term" value="F:phosphorelay sensor kinase activity"/>
    <property type="evidence" value="ECO:0007669"/>
    <property type="project" value="InterPro"/>
</dbReference>
<dbReference type="InterPro" id="IPR005467">
    <property type="entry name" value="His_kinase_dom"/>
</dbReference>
<dbReference type="PRINTS" id="PR00344">
    <property type="entry name" value="BCTRLSENSOR"/>
</dbReference>
<dbReference type="Pfam" id="PF02518">
    <property type="entry name" value="HATPase_c"/>
    <property type="match status" value="1"/>
</dbReference>
<dbReference type="PROSITE" id="PS50109">
    <property type="entry name" value="HIS_KIN"/>
    <property type="match status" value="1"/>
</dbReference>
<keyword evidence="6" id="KW-0418">Kinase</keyword>
<dbReference type="InterPro" id="IPR006189">
    <property type="entry name" value="CHASE_dom"/>
</dbReference>
<evidence type="ECO:0000313" key="13">
    <source>
        <dbReference type="Proteomes" id="UP000021816"/>
    </source>
</evidence>
<dbReference type="GO" id="GO:0007234">
    <property type="term" value="P:osmosensory signaling via phosphorelay pathway"/>
    <property type="evidence" value="ECO:0007669"/>
    <property type="project" value="TreeGrafter"/>
</dbReference>
<feature type="transmembrane region" description="Helical" evidence="9">
    <location>
        <begin position="277"/>
        <end position="297"/>
    </location>
</feature>
<dbReference type="Gene3D" id="3.30.450.350">
    <property type="entry name" value="CHASE domain"/>
    <property type="match status" value="1"/>
</dbReference>
<feature type="domain" description="Histidine kinase" evidence="10">
    <location>
        <begin position="329"/>
        <end position="543"/>
    </location>
</feature>
<dbReference type="InterPro" id="IPR036890">
    <property type="entry name" value="HATPase_C_sf"/>
</dbReference>
<keyword evidence="8 9" id="KW-0472">Membrane</keyword>
<comment type="caution">
    <text evidence="12">The sequence shown here is derived from an EMBL/GenBank/DDBJ whole genome shotgun (WGS) entry which is preliminary data.</text>
</comment>
<dbReference type="SUPFAM" id="SSF47384">
    <property type="entry name" value="Homodimeric domain of signal transducing histidine kinase"/>
    <property type="match status" value="1"/>
</dbReference>
<feature type="domain" description="CHASE" evidence="11">
    <location>
        <begin position="131"/>
        <end position="216"/>
    </location>
</feature>
<gene>
    <name evidence="12" type="primary">cph1_1</name>
    <name evidence="12" type="ORF">AW10_00106</name>
</gene>
<evidence type="ECO:0000256" key="8">
    <source>
        <dbReference type="ARBA" id="ARBA00023136"/>
    </source>
</evidence>
<keyword evidence="5 9" id="KW-0812">Transmembrane</keyword>
<evidence type="ECO:0000256" key="6">
    <source>
        <dbReference type="ARBA" id="ARBA00022777"/>
    </source>
</evidence>
<comment type="subcellular location">
    <subcellularLocation>
        <location evidence="2">Membrane</location>
    </subcellularLocation>
</comment>
<evidence type="ECO:0000259" key="11">
    <source>
        <dbReference type="PROSITE" id="PS50839"/>
    </source>
</evidence>
<keyword evidence="4 12" id="KW-0808">Transferase</keyword>
<dbReference type="Proteomes" id="UP000021816">
    <property type="component" value="Unassembled WGS sequence"/>
</dbReference>
<dbReference type="PANTHER" id="PTHR42878">
    <property type="entry name" value="TWO-COMPONENT HISTIDINE KINASE"/>
    <property type="match status" value="1"/>
</dbReference>
<reference evidence="12 13" key="1">
    <citation type="submission" date="2014-02" db="EMBL/GenBank/DDBJ databases">
        <title>Expanding our view of genomic diversity in Candidatus Accumulibacter clades.</title>
        <authorList>
            <person name="Skennerton C.T."/>
            <person name="Barr J.J."/>
            <person name="Slater F.R."/>
            <person name="Bond P.L."/>
            <person name="Tyson G.W."/>
        </authorList>
    </citation>
    <scope>NUCLEOTIDE SEQUENCE [LARGE SCALE GENOMIC DNA]</scope>
    <source>
        <strain evidence="13">BA-92</strain>
    </source>
</reference>
<evidence type="ECO:0000256" key="4">
    <source>
        <dbReference type="ARBA" id="ARBA00022679"/>
    </source>
</evidence>
<dbReference type="SMART" id="SM00387">
    <property type="entry name" value="HATPase_c"/>
    <property type="match status" value="1"/>
</dbReference>
<dbReference type="GO" id="GO:0016020">
    <property type="term" value="C:membrane"/>
    <property type="evidence" value="ECO:0007669"/>
    <property type="project" value="UniProtKB-SubCell"/>
</dbReference>
<protein>
    <recommendedName>
        <fullName evidence="3">histidine kinase</fullName>
        <ecNumber evidence="3">2.7.13.3</ecNumber>
    </recommendedName>
</protein>
<dbReference type="GO" id="GO:0000156">
    <property type="term" value="F:phosphorelay response regulator activity"/>
    <property type="evidence" value="ECO:0007669"/>
    <property type="project" value="TreeGrafter"/>
</dbReference>
<dbReference type="EMBL" id="JEMX01000004">
    <property type="protein sequence ID" value="EXI83143.1"/>
    <property type="molecule type" value="Genomic_DNA"/>
</dbReference>
<dbReference type="Pfam" id="PF03924">
    <property type="entry name" value="CHASE"/>
    <property type="match status" value="1"/>
</dbReference>
<comment type="catalytic activity">
    <reaction evidence="1">
        <text>ATP + protein L-histidine = ADP + protein N-phospho-L-histidine.</text>
        <dbReference type="EC" id="2.7.13.3"/>
    </reaction>
</comment>
<sequence length="562" mass="61236">MKPAELHAAVFQTTDQAAPDRSGVLFRPAWVAAIVFVAALSLATGLIWRYEKVRLRDAREVASNLVAERAYAMHSSFDRVLSATYALAAMLQQGNGRIPHFEEAAGQLLRYYPGAAALQLAPGGIVRQVVPLQGNEEAIGHDLLNDPQRARAARLSADREQLVLAGPFQLLQGGLGAAGRLPVFLDDGQGQRTFWGLAIVLIAFPEALAPARLAELVEQGYAYELSCTPPGSDQKQVIAASSGAQLFKPVERVLQLPNATWTLRLAPEAGWNDLPGLYWKAALGLLFSALLAWQAALQARLFGRTRAHERTLEQRVGQRTADLQRFAEVVAHHLREPARLVASYASRLNGQLTGRLDDDEVRLSLDFIGQQARRLQDLLRDVERYLAADQARGTIAPCDVELALQSLLASLTDRLADAKASVTVLGTLPAAMIDPPRLLELFRIALDNALLHAHGEQPLRIDIAGEQLGRVVRYRISDNGPGIEEIYRERVFNVFERLSSTGRGTGIGLAILRRIAESVAGRVWLDEAPGGGCRVLIELPAAGQTEPARHGRDDLCQAARAK</sequence>
<dbReference type="InterPro" id="IPR050351">
    <property type="entry name" value="BphY/WalK/GraS-like"/>
</dbReference>
<dbReference type="SMART" id="SM01079">
    <property type="entry name" value="CHASE"/>
    <property type="match status" value="1"/>
</dbReference>
<dbReference type="PANTHER" id="PTHR42878:SF15">
    <property type="entry name" value="BACTERIOPHYTOCHROME"/>
    <property type="match status" value="1"/>
</dbReference>